<feature type="transmembrane region" description="Helical" evidence="1">
    <location>
        <begin position="6"/>
        <end position="27"/>
    </location>
</feature>
<name>A0A4S4B4B1_9RHOO</name>
<feature type="transmembrane region" description="Helical" evidence="1">
    <location>
        <begin position="39"/>
        <end position="57"/>
    </location>
</feature>
<evidence type="ECO:0000256" key="1">
    <source>
        <dbReference type="SAM" id="Phobius"/>
    </source>
</evidence>
<dbReference type="RefSeq" id="WP_087778553.1">
    <property type="nucleotide sequence ID" value="NZ_SSOC01000001.1"/>
</dbReference>
<dbReference type="Proteomes" id="UP000308430">
    <property type="component" value="Unassembled WGS sequence"/>
</dbReference>
<protein>
    <submittedName>
        <fullName evidence="2">Uncharacterized protein</fullName>
    </submittedName>
</protein>
<dbReference type="AlphaFoldDB" id="A0A4S4B4B1"/>
<keyword evidence="1" id="KW-1133">Transmembrane helix</keyword>
<keyword evidence="1" id="KW-0812">Transmembrane</keyword>
<evidence type="ECO:0000313" key="2">
    <source>
        <dbReference type="EMBL" id="THF67489.1"/>
    </source>
</evidence>
<accession>A0A4S4B4B1</accession>
<comment type="caution">
    <text evidence="2">The sequence shown here is derived from an EMBL/GenBank/DDBJ whole genome shotgun (WGS) entry which is preliminary data.</text>
</comment>
<dbReference type="EMBL" id="SSOC01000001">
    <property type="protein sequence ID" value="THF67489.1"/>
    <property type="molecule type" value="Genomic_DNA"/>
</dbReference>
<gene>
    <name evidence="2" type="ORF">E6C76_03740</name>
</gene>
<dbReference type="OrthoDB" id="9181690at2"/>
<keyword evidence="1" id="KW-0472">Membrane</keyword>
<sequence length="59" mass="6813">MEKYTPELLIGLMVMVKNIVLIVACAWTTTKLYQMSGSWHCLWALLMLLAMGSYKFVRD</sequence>
<organism evidence="2 3">
    <name type="scientific">Pseudothauera nasutitermitis</name>
    <dbReference type="NCBI Taxonomy" id="2565930"/>
    <lineage>
        <taxon>Bacteria</taxon>
        <taxon>Pseudomonadati</taxon>
        <taxon>Pseudomonadota</taxon>
        <taxon>Betaproteobacteria</taxon>
        <taxon>Rhodocyclales</taxon>
        <taxon>Zoogloeaceae</taxon>
        <taxon>Pseudothauera</taxon>
    </lineage>
</organism>
<evidence type="ECO:0000313" key="3">
    <source>
        <dbReference type="Proteomes" id="UP000308430"/>
    </source>
</evidence>
<reference evidence="2 3" key="1">
    <citation type="submission" date="2019-04" db="EMBL/GenBank/DDBJ databases">
        <title>Azoarcus nasutitermitis sp. nov. isolated from termite nest.</title>
        <authorList>
            <person name="Lin S.-Y."/>
            <person name="Hameed A."/>
            <person name="Hsu Y.-H."/>
            <person name="Young C.-C."/>
        </authorList>
    </citation>
    <scope>NUCLEOTIDE SEQUENCE [LARGE SCALE GENOMIC DNA]</scope>
    <source>
        <strain evidence="2 3">CC-YHH838</strain>
    </source>
</reference>
<keyword evidence="3" id="KW-1185">Reference proteome</keyword>
<proteinExistence type="predicted"/>